<proteinExistence type="predicted"/>
<dbReference type="Proteomes" id="UP001632037">
    <property type="component" value="Unassembled WGS sequence"/>
</dbReference>
<reference evidence="6 7" key="1">
    <citation type="submission" date="2024-09" db="EMBL/GenBank/DDBJ databases">
        <title>Genome sequencing and assembly of Phytophthora oleae, isolate VK10A, causative agent of rot of olive drupes.</title>
        <authorList>
            <person name="Conti Taguali S."/>
            <person name="Riolo M."/>
            <person name="La Spada F."/>
            <person name="Cacciola S.O."/>
            <person name="Dionisio G."/>
        </authorList>
    </citation>
    <scope>NUCLEOTIDE SEQUENCE [LARGE SCALE GENOMIC DNA]</scope>
    <source>
        <strain evidence="6 7">VK10A</strain>
    </source>
</reference>
<dbReference type="PANTHER" id="PTHR19384">
    <property type="entry name" value="NITRIC OXIDE SYNTHASE-RELATED"/>
    <property type="match status" value="1"/>
</dbReference>
<feature type="domain" description="Sulfite reductase [NADPH] flavoprotein alpha-component-like FAD-binding" evidence="5">
    <location>
        <begin position="38"/>
        <end position="114"/>
    </location>
</feature>
<dbReference type="SUPFAM" id="SSF63380">
    <property type="entry name" value="Riboflavin synthase domain-like"/>
    <property type="match status" value="1"/>
</dbReference>
<keyword evidence="3" id="KW-0274">FAD</keyword>
<name>A0ABD3F5Q3_9STRA</name>
<organism evidence="6 7">
    <name type="scientific">Phytophthora oleae</name>
    <dbReference type="NCBI Taxonomy" id="2107226"/>
    <lineage>
        <taxon>Eukaryota</taxon>
        <taxon>Sar</taxon>
        <taxon>Stramenopiles</taxon>
        <taxon>Oomycota</taxon>
        <taxon>Peronosporomycetes</taxon>
        <taxon>Peronosporales</taxon>
        <taxon>Peronosporaceae</taxon>
        <taxon>Phytophthora</taxon>
    </lineage>
</organism>
<dbReference type="Gene3D" id="1.20.990.10">
    <property type="entry name" value="NADPH-cytochrome p450 Reductase, Chain A, domain 3"/>
    <property type="match status" value="1"/>
</dbReference>
<gene>
    <name evidence="6" type="ORF">V7S43_014032</name>
</gene>
<dbReference type="Gene3D" id="2.40.30.10">
    <property type="entry name" value="Translation factors"/>
    <property type="match status" value="1"/>
</dbReference>
<dbReference type="PANTHER" id="PTHR19384:SF109">
    <property type="entry name" value="SULFITE REDUCTASE [NADPH] FLAVOPROTEIN COMPONENT"/>
    <property type="match status" value="1"/>
</dbReference>
<dbReference type="AlphaFoldDB" id="A0ABD3F5Q3"/>
<dbReference type="InterPro" id="IPR003097">
    <property type="entry name" value="CysJ-like_FAD-binding"/>
</dbReference>
<sequence>MDADLVVLPVAHKKKGEAAMLPSEEMLTYSHLISHDEHKRSVDETVAFAELLEELPSARPSQVDLLTLVPRIKSRHYSIASIMKLNPTSVHLLIVVHDWTTASGKYCIGQATRFLSGVKFGQKLSVSVCSSVMKQRDGRPGYGRGSVARIHPGVCVLAFAGREGGCTSAAVPVRRRVGRIRGRWFGDVTSVRILA</sequence>
<evidence type="ECO:0000256" key="2">
    <source>
        <dbReference type="ARBA" id="ARBA00022630"/>
    </source>
</evidence>
<evidence type="ECO:0000256" key="1">
    <source>
        <dbReference type="ARBA" id="ARBA00001974"/>
    </source>
</evidence>
<keyword evidence="7" id="KW-1185">Reference proteome</keyword>
<dbReference type="EMBL" id="JBIMZQ010000038">
    <property type="protein sequence ID" value="KAL3661016.1"/>
    <property type="molecule type" value="Genomic_DNA"/>
</dbReference>
<keyword evidence="2" id="KW-0285">Flavoprotein</keyword>
<comment type="caution">
    <text evidence="6">The sequence shown here is derived from an EMBL/GenBank/DDBJ whole genome shotgun (WGS) entry which is preliminary data.</text>
</comment>
<accession>A0ABD3F5Q3</accession>
<evidence type="ECO:0000259" key="5">
    <source>
        <dbReference type="Pfam" id="PF00667"/>
    </source>
</evidence>
<evidence type="ECO:0000313" key="7">
    <source>
        <dbReference type="Proteomes" id="UP001632037"/>
    </source>
</evidence>
<evidence type="ECO:0000313" key="6">
    <source>
        <dbReference type="EMBL" id="KAL3661016.1"/>
    </source>
</evidence>
<dbReference type="InterPro" id="IPR017938">
    <property type="entry name" value="Riboflavin_synthase-like_b-brl"/>
</dbReference>
<dbReference type="InterPro" id="IPR023173">
    <property type="entry name" value="NADPH_Cyt_P450_Rdtase_alpha"/>
</dbReference>
<evidence type="ECO:0000256" key="3">
    <source>
        <dbReference type="ARBA" id="ARBA00022827"/>
    </source>
</evidence>
<dbReference type="Pfam" id="PF00667">
    <property type="entry name" value="FAD_binding_1"/>
    <property type="match status" value="1"/>
</dbReference>
<protein>
    <recommendedName>
        <fullName evidence="5">Sulfite reductase [NADPH] flavoprotein alpha-component-like FAD-binding domain-containing protein</fullName>
    </recommendedName>
</protein>
<evidence type="ECO:0000256" key="4">
    <source>
        <dbReference type="ARBA" id="ARBA00023002"/>
    </source>
</evidence>
<keyword evidence="4" id="KW-0560">Oxidoreductase</keyword>
<comment type="cofactor">
    <cofactor evidence="1">
        <name>FAD</name>
        <dbReference type="ChEBI" id="CHEBI:57692"/>
    </cofactor>
</comment>
<dbReference type="GO" id="GO:0016491">
    <property type="term" value="F:oxidoreductase activity"/>
    <property type="evidence" value="ECO:0007669"/>
    <property type="project" value="UniProtKB-KW"/>
</dbReference>